<dbReference type="Gramene" id="TraesPARA_EIv1.0_0298900.1">
    <property type="protein sequence ID" value="TraesPARA_EIv1.0_0298900.1.CDS"/>
    <property type="gene ID" value="TraesPARA_EIv1.0_0298900"/>
</dbReference>
<dbReference type="Gramene" id="TraesCS1D03G0731000.1">
    <property type="protein sequence ID" value="TraesCS1D03G0731000.1.CDS"/>
    <property type="gene ID" value="TraesCS1D03G0731000"/>
</dbReference>
<dbReference type="Pfam" id="PF24068">
    <property type="entry name" value="TPD1_C"/>
    <property type="match status" value="1"/>
</dbReference>
<accession>A0A3B5ZXM7</accession>
<dbReference type="Gramene" id="TraesARI1D03G00536000.1">
    <property type="protein sequence ID" value="TraesARI1D03G00536000.1"/>
    <property type="gene ID" value="TraesARI1D03G00536000"/>
</dbReference>
<dbReference type="OrthoDB" id="603213at2759"/>
<dbReference type="GO" id="GO:0001709">
    <property type="term" value="P:cell fate determination"/>
    <property type="evidence" value="ECO:0000318"/>
    <property type="project" value="GO_Central"/>
</dbReference>
<dbReference type="Gramene" id="TraesWEE_scaffold_110496_01G000100.1">
    <property type="protein sequence ID" value="TraesWEE_scaffold_110496_01G000100.1"/>
    <property type="gene ID" value="TraesWEE_scaffold_110496_01G000100"/>
</dbReference>
<organism evidence="3">
    <name type="scientific">Triticum aestivum</name>
    <name type="common">Wheat</name>
    <dbReference type="NCBI Taxonomy" id="4565"/>
    <lineage>
        <taxon>Eukaryota</taxon>
        <taxon>Viridiplantae</taxon>
        <taxon>Streptophyta</taxon>
        <taxon>Embryophyta</taxon>
        <taxon>Tracheophyta</taxon>
        <taxon>Spermatophyta</taxon>
        <taxon>Magnoliopsida</taxon>
        <taxon>Liliopsida</taxon>
        <taxon>Poales</taxon>
        <taxon>Poaceae</taxon>
        <taxon>BOP clade</taxon>
        <taxon>Pooideae</taxon>
        <taxon>Triticodae</taxon>
        <taxon>Triticeae</taxon>
        <taxon>Triticinae</taxon>
        <taxon>Triticum</taxon>
    </lineage>
</organism>
<feature type="chain" id="PRO_5043170728" evidence="2">
    <location>
        <begin position="25"/>
        <end position="140"/>
    </location>
</feature>
<dbReference type="Proteomes" id="UP000019116">
    <property type="component" value="Chromosome 1D"/>
</dbReference>
<proteinExistence type="predicted"/>
<dbReference type="Gramene" id="TraesLAC1D03G00533340.1">
    <property type="protein sequence ID" value="TraesLAC1D03G00533340.1"/>
    <property type="gene ID" value="TraesLAC1D03G00533340"/>
</dbReference>
<dbReference type="AlphaFoldDB" id="A0A3B5ZXM7"/>
<evidence type="ECO:0000313" key="3">
    <source>
        <dbReference type="EnsemblPlants" id="TraesCS1D02G307000.1"/>
    </source>
</evidence>
<dbReference type="Gramene" id="TraesJAG1D03G00529680.1">
    <property type="protein sequence ID" value="TraesJAG1D03G00529680.1"/>
    <property type="gene ID" value="TraesJAG1D03G00529680"/>
</dbReference>
<name>A0A3B5ZXM7_WHEAT</name>
<protein>
    <submittedName>
        <fullName evidence="3">Uncharacterized protein</fullName>
    </submittedName>
</protein>
<dbReference type="Gramene" id="TraesCAD_scaffold_127045_01G000100.1">
    <property type="protein sequence ID" value="TraesCAD_scaffold_127045_01G000100.1"/>
    <property type="gene ID" value="TraesCAD_scaffold_127045_01G000100"/>
</dbReference>
<dbReference type="Gramene" id="TraesMAC1D03G00529360.1">
    <property type="protein sequence ID" value="TraesMAC1D03G00529360.1"/>
    <property type="gene ID" value="TraesMAC1D03G00529360"/>
</dbReference>
<dbReference type="Gramene" id="TraesLDM1D03G00532610.1">
    <property type="protein sequence ID" value="TraesLDM1D03G00532610.1"/>
    <property type="gene ID" value="TraesLDM1D03G00532610"/>
</dbReference>
<dbReference type="Gramene" id="TraesROB_scaffold_115588_01G000100.1">
    <property type="protein sequence ID" value="TraesROB_scaffold_115588_01G000100.1"/>
    <property type="gene ID" value="TraesROB_scaffold_115588_01G000100"/>
</dbReference>
<feature type="signal peptide" evidence="2">
    <location>
        <begin position="1"/>
        <end position="24"/>
    </location>
</feature>
<dbReference type="Gramene" id="TraesSYM1D03G00536810.1">
    <property type="protein sequence ID" value="TraesSYM1D03G00536810.1"/>
    <property type="gene ID" value="TraesSYM1D03G00536810"/>
</dbReference>
<dbReference type="EnsemblPlants" id="TraesCS1D02G307000.1">
    <property type="protein sequence ID" value="TraesCS1D02G307000.1"/>
    <property type="gene ID" value="TraesCS1D02G307000"/>
</dbReference>
<dbReference type="Gramene" id="TraesJUL1D03G00533020.1">
    <property type="protein sequence ID" value="TraesJUL1D03G00533020.1"/>
    <property type="gene ID" value="TraesJUL1D03G00533020"/>
</dbReference>
<dbReference type="Gramene" id="TraesCLE_scaffold_102098_01G000100.1">
    <property type="protein sequence ID" value="TraesCLE_scaffold_102098_01G000100.1"/>
    <property type="gene ID" value="TraesCLE_scaffold_102098_01G000100"/>
</dbReference>
<evidence type="ECO:0000313" key="4">
    <source>
        <dbReference type="Proteomes" id="UP000019116"/>
    </source>
</evidence>
<dbReference type="PANTHER" id="PTHR33184:SF33">
    <property type="match status" value="1"/>
</dbReference>
<keyword evidence="4" id="KW-1185">Reference proteome</keyword>
<reference evidence="3" key="1">
    <citation type="submission" date="2018-08" db="EMBL/GenBank/DDBJ databases">
        <authorList>
            <person name="Rossello M."/>
        </authorList>
    </citation>
    <scope>NUCLEOTIDE SEQUENCE [LARGE SCALE GENOMIC DNA]</scope>
    <source>
        <strain evidence="3">cv. Chinese Spring</strain>
    </source>
</reference>
<keyword evidence="1 2" id="KW-0732">Signal</keyword>
<reference evidence="3" key="2">
    <citation type="submission" date="2018-10" db="UniProtKB">
        <authorList>
            <consortium name="EnsemblPlants"/>
        </authorList>
    </citation>
    <scope>IDENTIFICATION</scope>
</reference>
<dbReference type="Gramene" id="TraesSTA1D03G00529030.1">
    <property type="protein sequence ID" value="TraesSTA1D03G00529030.1"/>
    <property type="gene ID" value="TraesSTA1D03G00529030"/>
</dbReference>
<dbReference type="Gramene" id="TraesRN1D0100776200.1">
    <property type="protein sequence ID" value="TraesRN1D0100776200.1"/>
    <property type="gene ID" value="TraesRN1D0100776200"/>
</dbReference>
<gene>
    <name evidence="3" type="primary">LOC123171423</name>
</gene>
<evidence type="ECO:0000256" key="1">
    <source>
        <dbReference type="ARBA" id="ARBA00022729"/>
    </source>
</evidence>
<evidence type="ECO:0000256" key="2">
    <source>
        <dbReference type="SAM" id="SignalP"/>
    </source>
</evidence>
<dbReference type="RefSeq" id="XP_044444870.1">
    <property type="nucleotide sequence ID" value="XM_044588935.1"/>
</dbReference>
<dbReference type="OMA" id="GHAQPCA"/>
<dbReference type="PANTHER" id="PTHR33184">
    <property type="entry name" value="PROTEIN TAPETUM DETERMINANT 1-LIKE-RELATED"/>
    <property type="match status" value="1"/>
</dbReference>
<dbReference type="GeneID" id="123171423"/>
<sequence>MEAKLVLILAACILLSFISNKGHAQPCAPSDLLVNHTTMPGKVGGRPHYLMTVENRCVCTQLGVKLACAGLNSTVSVDPAGVVVPTGDDGALCTLNGGQPMHANETVLFVYASSMEISFRPVSSFLDCSIAPSPAPQAAP</sequence>
<dbReference type="InterPro" id="IPR040361">
    <property type="entry name" value="TPD1"/>
</dbReference>
<dbReference type="Gramene" id="TraesNOR1D03G00537950.1">
    <property type="protein sequence ID" value="TraesNOR1D03G00537950.1"/>
    <property type="gene ID" value="TraesNOR1D03G00537950"/>
</dbReference>
<dbReference type="Gramene" id="TraesCS1D02G307000.1">
    <property type="protein sequence ID" value="TraesCS1D02G307000.1"/>
    <property type="gene ID" value="TraesCS1D02G307000"/>
</dbReference>